<organism evidence="2 3">
    <name type="scientific">Galleria mellonella</name>
    <name type="common">Greater wax moth</name>
    <dbReference type="NCBI Taxonomy" id="7137"/>
    <lineage>
        <taxon>Eukaryota</taxon>
        <taxon>Metazoa</taxon>
        <taxon>Ecdysozoa</taxon>
        <taxon>Arthropoda</taxon>
        <taxon>Hexapoda</taxon>
        <taxon>Insecta</taxon>
        <taxon>Pterygota</taxon>
        <taxon>Neoptera</taxon>
        <taxon>Endopterygota</taxon>
        <taxon>Lepidoptera</taxon>
        <taxon>Glossata</taxon>
        <taxon>Ditrysia</taxon>
        <taxon>Pyraloidea</taxon>
        <taxon>Pyralidae</taxon>
        <taxon>Galleriinae</taxon>
        <taxon>Galleria</taxon>
    </lineage>
</organism>
<sequence length="189" mass="20474">MTDDNLAASVAEEELSMGVSVPYVTSFCCCLNLEVGAKIVGYLHLVASLILTILSAWITSGIYDNISTVEDAGDHVYSRAYPIALAATIASIAHVLLALFLLLSAYKRWCNGLRSWVWIMVALWVAGLLYIVVSSALSGFVDSGSDIFLAFALGVVFFVVVGYCIITVNSYYLMLKSSEDMEGPAKIDY</sequence>
<gene>
    <name evidence="3" type="primary">LOC113512929</name>
</gene>
<dbReference type="PANTHER" id="PTHR36694:SF11">
    <property type="entry name" value="LP21121P-RELATED"/>
    <property type="match status" value="1"/>
</dbReference>
<dbReference type="InParanoid" id="A0A6J3C7E5"/>
<evidence type="ECO:0000313" key="2">
    <source>
        <dbReference type="Proteomes" id="UP001652740"/>
    </source>
</evidence>
<evidence type="ECO:0000313" key="3">
    <source>
        <dbReference type="RefSeq" id="XP_031766914.2"/>
    </source>
</evidence>
<reference evidence="3" key="1">
    <citation type="submission" date="2025-08" db="UniProtKB">
        <authorList>
            <consortium name="RefSeq"/>
        </authorList>
    </citation>
    <scope>IDENTIFICATION</scope>
    <source>
        <tissue evidence="3">Whole larvae</tissue>
    </source>
</reference>
<dbReference type="PANTHER" id="PTHR36694">
    <property type="entry name" value="PASIFLORA 1, ISOFORM A-RELATED"/>
    <property type="match status" value="1"/>
</dbReference>
<dbReference type="AlphaFoldDB" id="A0A6J3C7E5"/>
<proteinExistence type="predicted"/>
<evidence type="ECO:0000256" key="1">
    <source>
        <dbReference type="SAM" id="Phobius"/>
    </source>
</evidence>
<feature type="transmembrane region" description="Helical" evidence="1">
    <location>
        <begin position="116"/>
        <end position="141"/>
    </location>
</feature>
<keyword evidence="1" id="KW-0472">Membrane</keyword>
<keyword evidence="1" id="KW-0812">Transmembrane</keyword>
<feature type="transmembrane region" description="Helical" evidence="1">
    <location>
        <begin position="147"/>
        <end position="172"/>
    </location>
</feature>
<name>A0A6J3C7E5_GALME</name>
<accession>A0A6J3C7E5</accession>
<dbReference type="RefSeq" id="XP_031766914.2">
    <property type="nucleotide sequence ID" value="XM_031911054.2"/>
</dbReference>
<keyword evidence="1" id="KW-1133">Transmembrane helix</keyword>
<protein>
    <submittedName>
        <fullName evidence="3">Uncharacterized protein LOC113512929 isoform X1</fullName>
    </submittedName>
</protein>
<keyword evidence="2" id="KW-1185">Reference proteome</keyword>
<dbReference type="GeneID" id="113512929"/>
<dbReference type="Proteomes" id="UP001652740">
    <property type="component" value="Unplaced"/>
</dbReference>
<feature type="transmembrane region" description="Helical" evidence="1">
    <location>
        <begin position="42"/>
        <end position="63"/>
    </location>
</feature>
<feature type="transmembrane region" description="Helical" evidence="1">
    <location>
        <begin position="83"/>
        <end position="104"/>
    </location>
</feature>